<name>A0A4V3CJ05_9BURK</name>
<dbReference type="EMBL" id="SNXE01000007">
    <property type="protein sequence ID" value="TDP07535.1"/>
    <property type="molecule type" value="Genomic_DNA"/>
</dbReference>
<proteinExistence type="predicted"/>
<dbReference type="OrthoDB" id="5792777at2"/>
<keyword evidence="2" id="KW-1185">Reference proteome</keyword>
<dbReference type="RefSeq" id="WP_133604333.1">
    <property type="nucleotide sequence ID" value="NZ_JAUFPJ010000008.1"/>
</dbReference>
<comment type="caution">
    <text evidence="1">The sequence shown here is derived from an EMBL/GenBank/DDBJ whole genome shotgun (WGS) entry which is preliminary data.</text>
</comment>
<dbReference type="AlphaFoldDB" id="A0A4V3CJ05"/>
<dbReference type="SUPFAM" id="SSF51905">
    <property type="entry name" value="FAD/NAD(P)-binding domain"/>
    <property type="match status" value="1"/>
</dbReference>
<protein>
    <recommendedName>
        <fullName evidence="3">Amine oxidase domain-containing protein</fullName>
    </recommendedName>
</protein>
<gene>
    <name evidence="1" type="ORF">DFR39_10768</name>
</gene>
<dbReference type="InterPro" id="IPR036188">
    <property type="entry name" value="FAD/NAD-bd_sf"/>
</dbReference>
<evidence type="ECO:0008006" key="3">
    <source>
        <dbReference type="Google" id="ProtNLM"/>
    </source>
</evidence>
<reference evidence="1 2" key="1">
    <citation type="submission" date="2019-03" db="EMBL/GenBank/DDBJ databases">
        <title>Genomic Encyclopedia of Type Strains, Phase IV (KMG-IV): sequencing the most valuable type-strain genomes for metagenomic binning, comparative biology and taxonomic classification.</title>
        <authorList>
            <person name="Goeker M."/>
        </authorList>
    </citation>
    <scope>NUCLEOTIDE SEQUENCE [LARGE SCALE GENOMIC DNA]</scope>
    <source>
        <strain evidence="1 2">DSM 25082</strain>
    </source>
</reference>
<dbReference type="Pfam" id="PF13450">
    <property type="entry name" value="NAD_binding_8"/>
    <property type="match status" value="1"/>
</dbReference>
<dbReference type="Proteomes" id="UP000295357">
    <property type="component" value="Unassembled WGS sequence"/>
</dbReference>
<dbReference type="PANTHER" id="PTHR16128">
    <property type="entry name" value="FAD/NAD(P)-BINDING OXIDOREDUCTASE FAMILY PROTEIN"/>
    <property type="match status" value="1"/>
</dbReference>
<accession>A0A4V3CJ05</accession>
<organism evidence="1 2">
    <name type="scientific">Roseateles asaccharophilus</name>
    <dbReference type="NCBI Taxonomy" id="582607"/>
    <lineage>
        <taxon>Bacteria</taxon>
        <taxon>Pseudomonadati</taxon>
        <taxon>Pseudomonadota</taxon>
        <taxon>Betaproteobacteria</taxon>
        <taxon>Burkholderiales</taxon>
        <taxon>Sphaerotilaceae</taxon>
        <taxon>Roseateles</taxon>
    </lineage>
</organism>
<dbReference type="PANTHER" id="PTHR16128:SF5">
    <property type="entry name" value="FAD_NAD(P)-BINDING OXIDOREDUCTASE FAMILY PROTEIN"/>
    <property type="match status" value="1"/>
</dbReference>
<evidence type="ECO:0000313" key="2">
    <source>
        <dbReference type="Proteomes" id="UP000295357"/>
    </source>
</evidence>
<evidence type="ECO:0000313" key="1">
    <source>
        <dbReference type="EMBL" id="TDP07535.1"/>
    </source>
</evidence>
<sequence length="331" mass="35430">MQASAPIAVIGAGLAGLSCASALQAAGRRVQLFDKSRGPAGRMSTRRGEDWACDHGAQYFTARDPRFQAELVRWTEAGVAALWTPRLQVLGGQAGHQPDASLQRWVGQPQMTAPARWLADSLPLQLESTLQALRPAPQGGWQLQFAEQGWRPESYAAVLLALPAPQAAALLNTLPAPATTLAALCARVRMRGCWALMLQYEQALALPFDAAFVNEGPLRWIARNSSKPGRSGAESWLLHAEAEWSEAHLEEAPETVAATLLLAFAALGGAAPQRWSLHRWRYADSAPALDAGHGWQAELGLGLCGDWLNGGKVEGAWLSGLSLAEALLGTR</sequence>
<dbReference type="Gene3D" id="3.90.660.10">
    <property type="match status" value="1"/>
</dbReference>
<dbReference type="Gene3D" id="3.50.50.60">
    <property type="entry name" value="FAD/NAD(P)-binding domain"/>
    <property type="match status" value="1"/>
</dbReference>